<accession>A0ABR2T6U2</accession>
<keyword evidence="3" id="KW-0539">Nucleus</keyword>
<evidence type="ECO:0000313" key="6">
    <source>
        <dbReference type="Proteomes" id="UP001396334"/>
    </source>
</evidence>
<dbReference type="InterPro" id="IPR043452">
    <property type="entry name" value="BZIP46-like"/>
</dbReference>
<dbReference type="EMBL" id="JBBPBN010000008">
    <property type="protein sequence ID" value="KAK9032887.1"/>
    <property type="molecule type" value="Genomic_DNA"/>
</dbReference>
<evidence type="ECO:0000256" key="1">
    <source>
        <dbReference type="ARBA" id="ARBA00004123"/>
    </source>
</evidence>
<comment type="caution">
    <text evidence="5">The sequence shown here is derived from an EMBL/GenBank/DDBJ whole genome shotgun (WGS) entry which is preliminary data.</text>
</comment>
<sequence>MATNMNFKNFGISRPPPPAAAADGDENILLSRQPSIYSLTLDEFQSIMGGIGKDFGSLSMDEPLKNIWSAEVLRKLKTKKKTIKNESYRVYLKMKEA</sequence>
<dbReference type="Proteomes" id="UP001396334">
    <property type="component" value="Unassembled WGS sequence"/>
</dbReference>
<evidence type="ECO:0000313" key="5">
    <source>
        <dbReference type="EMBL" id="KAK9032887.1"/>
    </source>
</evidence>
<protein>
    <submittedName>
        <fullName evidence="5">Uncharacterized protein</fullName>
    </submittedName>
</protein>
<evidence type="ECO:0000256" key="3">
    <source>
        <dbReference type="ARBA" id="ARBA00023242"/>
    </source>
</evidence>
<evidence type="ECO:0000256" key="2">
    <source>
        <dbReference type="ARBA" id="ARBA00023125"/>
    </source>
</evidence>
<comment type="subcellular location">
    <subcellularLocation>
        <location evidence="1">Nucleus</location>
    </subcellularLocation>
</comment>
<evidence type="ECO:0000256" key="4">
    <source>
        <dbReference type="SAM" id="MobiDB-lite"/>
    </source>
</evidence>
<organism evidence="5 6">
    <name type="scientific">Hibiscus sabdariffa</name>
    <name type="common">roselle</name>
    <dbReference type="NCBI Taxonomy" id="183260"/>
    <lineage>
        <taxon>Eukaryota</taxon>
        <taxon>Viridiplantae</taxon>
        <taxon>Streptophyta</taxon>
        <taxon>Embryophyta</taxon>
        <taxon>Tracheophyta</taxon>
        <taxon>Spermatophyta</taxon>
        <taxon>Magnoliopsida</taxon>
        <taxon>eudicotyledons</taxon>
        <taxon>Gunneridae</taxon>
        <taxon>Pentapetalae</taxon>
        <taxon>rosids</taxon>
        <taxon>malvids</taxon>
        <taxon>Malvales</taxon>
        <taxon>Malvaceae</taxon>
        <taxon>Malvoideae</taxon>
        <taxon>Hibiscus</taxon>
    </lineage>
</organism>
<dbReference type="PANTHER" id="PTHR22952:SF446">
    <property type="entry name" value="ABSCISIC ACID-INSENSITIVE 5-LIKE PROTEIN 5-RELATED"/>
    <property type="match status" value="1"/>
</dbReference>
<reference evidence="5 6" key="1">
    <citation type="journal article" date="2024" name="G3 (Bethesda)">
        <title>Genome assembly of Hibiscus sabdariffa L. provides insights into metabolisms of medicinal natural products.</title>
        <authorList>
            <person name="Kim T."/>
        </authorList>
    </citation>
    <scope>NUCLEOTIDE SEQUENCE [LARGE SCALE GENOMIC DNA]</scope>
    <source>
        <strain evidence="5">TK-2024</strain>
        <tissue evidence="5">Old leaves</tissue>
    </source>
</reference>
<gene>
    <name evidence="5" type="ORF">V6N11_017929</name>
</gene>
<keyword evidence="2" id="KW-0238">DNA-binding</keyword>
<dbReference type="PANTHER" id="PTHR22952">
    <property type="entry name" value="CAMP-RESPONSE ELEMENT BINDING PROTEIN-RELATED"/>
    <property type="match status" value="1"/>
</dbReference>
<keyword evidence="6" id="KW-1185">Reference proteome</keyword>
<name>A0ABR2T6U2_9ROSI</name>
<feature type="region of interest" description="Disordered" evidence="4">
    <location>
        <begin position="1"/>
        <end position="22"/>
    </location>
</feature>
<proteinExistence type="predicted"/>